<dbReference type="FunFam" id="3.40.47.10:FF:000004">
    <property type="entry name" value="3-oxoacyl-[acyl-carrier-protein] synthase 3"/>
    <property type="match status" value="1"/>
</dbReference>
<comment type="pathway">
    <text evidence="1 14">Lipid metabolism; fatty acid biosynthesis.</text>
</comment>
<dbReference type="Pfam" id="PF08545">
    <property type="entry name" value="ACP_syn_III"/>
    <property type="match status" value="1"/>
</dbReference>
<comment type="caution">
    <text evidence="17">The sequence shown here is derived from an EMBL/GenBank/DDBJ whole genome shotgun (WGS) entry which is preliminary data.</text>
</comment>
<evidence type="ECO:0000256" key="3">
    <source>
        <dbReference type="ARBA" id="ARBA00022516"/>
    </source>
</evidence>
<comment type="subunit">
    <text evidence="14">Homodimer.</text>
</comment>
<comment type="catalytic activity">
    <reaction evidence="13">
        <text>3-methylbutanoyl-CoA + malonyl-[ACP] + H(+) = 5-methyl-3-oxohexanoyl-[ACP] + CO2 + CoA</text>
        <dbReference type="Rhea" id="RHEA:42272"/>
        <dbReference type="Rhea" id="RHEA-COMP:9623"/>
        <dbReference type="Rhea" id="RHEA-COMP:9941"/>
        <dbReference type="ChEBI" id="CHEBI:15378"/>
        <dbReference type="ChEBI" id="CHEBI:16526"/>
        <dbReference type="ChEBI" id="CHEBI:57287"/>
        <dbReference type="ChEBI" id="CHEBI:57345"/>
        <dbReference type="ChEBI" id="CHEBI:78449"/>
        <dbReference type="ChEBI" id="CHEBI:78822"/>
        <dbReference type="EC" id="2.3.1.300"/>
    </reaction>
    <physiologicalReaction direction="left-to-right" evidence="13">
        <dbReference type="Rhea" id="RHEA:42273"/>
    </physiologicalReaction>
</comment>
<dbReference type="HAMAP" id="MF_01815">
    <property type="entry name" value="FabH"/>
    <property type="match status" value="1"/>
</dbReference>
<dbReference type="InterPro" id="IPR016039">
    <property type="entry name" value="Thiolase-like"/>
</dbReference>
<evidence type="ECO:0000259" key="16">
    <source>
        <dbReference type="Pfam" id="PF08545"/>
    </source>
</evidence>
<dbReference type="GO" id="GO:0005737">
    <property type="term" value="C:cytoplasm"/>
    <property type="evidence" value="ECO:0007669"/>
    <property type="project" value="UniProtKB-SubCell"/>
</dbReference>
<evidence type="ECO:0000313" key="18">
    <source>
        <dbReference type="Proteomes" id="UP001198200"/>
    </source>
</evidence>
<evidence type="ECO:0000256" key="2">
    <source>
        <dbReference type="ARBA" id="ARBA00008642"/>
    </source>
</evidence>
<evidence type="ECO:0000256" key="9">
    <source>
        <dbReference type="ARBA" id="ARBA00023315"/>
    </source>
</evidence>
<comment type="catalytic activity">
    <reaction evidence="11">
        <text>(2S)-2-methylbutanoyl-CoA + malonyl-[ACP] + H(+) = (4S)-4-methyl-3-oxohexanoyl-[ACP] + CO2 + CoA</text>
        <dbReference type="Rhea" id="RHEA:42276"/>
        <dbReference type="Rhea" id="RHEA-COMP:9623"/>
        <dbReference type="Rhea" id="RHEA-COMP:17148"/>
        <dbReference type="ChEBI" id="CHEBI:15378"/>
        <dbReference type="ChEBI" id="CHEBI:16526"/>
        <dbReference type="ChEBI" id="CHEBI:57287"/>
        <dbReference type="ChEBI" id="CHEBI:78449"/>
        <dbReference type="ChEBI" id="CHEBI:88166"/>
        <dbReference type="ChEBI" id="CHEBI:167462"/>
        <dbReference type="EC" id="2.3.1.300"/>
    </reaction>
    <physiologicalReaction direction="left-to-right" evidence="11">
        <dbReference type="Rhea" id="RHEA:42277"/>
    </physiologicalReaction>
</comment>
<keyword evidence="14" id="KW-0963">Cytoplasm</keyword>
<keyword evidence="6 14" id="KW-0443">Lipid metabolism</keyword>
<dbReference type="InterPro" id="IPR013751">
    <property type="entry name" value="ACP_syn_III_N"/>
</dbReference>
<accession>A0AAE3E2P8</accession>
<evidence type="ECO:0000259" key="15">
    <source>
        <dbReference type="Pfam" id="PF08541"/>
    </source>
</evidence>
<dbReference type="SUPFAM" id="SSF53901">
    <property type="entry name" value="Thiolase-like"/>
    <property type="match status" value="1"/>
</dbReference>
<keyword evidence="4 14" id="KW-0808">Transferase</keyword>
<dbReference type="InterPro" id="IPR013747">
    <property type="entry name" value="ACP_syn_III_C"/>
</dbReference>
<evidence type="ECO:0000256" key="11">
    <source>
        <dbReference type="ARBA" id="ARBA00052407"/>
    </source>
</evidence>
<feature type="domain" description="Beta-ketoacyl-[acyl-carrier-protein] synthase III C-terminal" evidence="15">
    <location>
        <begin position="236"/>
        <end position="325"/>
    </location>
</feature>
<evidence type="ECO:0000256" key="4">
    <source>
        <dbReference type="ARBA" id="ARBA00022679"/>
    </source>
</evidence>
<keyword evidence="7 14" id="KW-0275">Fatty acid biosynthesis</keyword>
<dbReference type="GO" id="GO:0006633">
    <property type="term" value="P:fatty acid biosynthetic process"/>
    <property type="evidence" value="ECO:0007669"/>
    <property type="project" value="UniProtKB-UniRule"/>
</dbReference>
<dbReference type="PANTHER" id="PTHR43091:SF1">
    <property type="entry name" value="BETA-KETOACYL-[ACYL-CARRIER-PROTEIN] SYNTHASE III, CHLOROPLASTIC"/>
    <property type="match status" value="1"/>
</dbReference>
<dbReference type="GO" id="GO:0004315">
    <property type="term" value="F:3-oxoacyl-[acyl-carrier-protein] synthase activity"/>
    <property type="evidence" value="ECO:0007669"/>
    <property type="project" value="InterPro"/>
</dbReference>
<dbReference type="GO" id="GO:0033818">
    <property type="term" value="F:beta-ketoacyl-acyl-carrier-protein synthase III activity"/>
    <property type="evidence" value="ECO:0007669"/>
    <property type="project" value="UniProtKB-UniRule"/>
</dbReference>
<keyword evidence="5 14" id="KW-0276">Fatty acid metabolism</keyword>
<keyword evidence="3 14" id="KW-0444">Lipid biosynthesis</keyword>
<feature type="region of interest" description="ACP-binding" evidence="14">
    <location>
        <begin position="253"/>
        <end position="257"/>
    </location>
</feature>
<evidence type="ECO:0000256" key="10">
    <source>
        <dbReference type="ARBA" id="ARBA00051096"/>
    </source>
</evidence>
<keyword evidence="9 14" id="KW-0012">Acyltransferase</keyword>
<dbReference type="NCBIfam" id="TIGR00747">
    <property type="entry name" value="fabH"/>
    <property type="match status" value="1"/>
</dbReference>
<gene>
    <name evidence="14" type="primary">fabH</name>
    <name evidence="17" type="ORF">LKD48_01195</name>
</gene>
<evidence type="ECO:0000256" key="6">
    <source>
        <dbReference type="ARBA" id="ARBA00023098"/>
    </source>
</evidence>
<comment type="catalytic activity">
    <reaction evidence="10">
        <text>malonyl-[ACP] + acetyl-CoA + H(+) = 3-oxobutanoyl-[ACP] + CO2 + CoA</text>
        <dbReference type="Rhea" id="RHEA:12080"/>
        <dbReference type="Rhea" id="RHEA-COMP:9623"/>
        <dbReference type="Rhea" id="RHEA-COMP:9625"/>
        <dbReference type="ChEBI" id="CHEBI:15378"/>
        <dbReference type="ChEBI" id="CHEBI:16526"/>
        <dbReference type="ChEBI" id="CHEBI:57287"/>
        <dbReference type="ChEBI" id="CHEBI:57288"/>
        <dbReference type="ChEBI" id="CHEBI:78449"/>
        <dbReference type="ChEBI" id="CHEBI:78450"/>
        <dbReference type="EC" id="2.3.1.180"/>
    </reaction>
    <physiologicalReaction direction="left-to-right" evidence="10">
        <dbReference type="Rhea" id="RHEA:12081"/>
    </physiologicalReaction>
</comment>
<evidence type="ECO:0000256" key="1">
    <source>
        <dbReference type="ARBA" id="ARBA00005194"/>
    </source>
</evidence>
<dbReference type="NCBIfam" id="NF006829">
    <property type="entry name" value="PRK09352.1"/>
    <property type="match status" value="1"/>
</dbReference>
<dbReference type="EMBL" id="JAJEQN010000002">
    <property type="protein sequence ID" value="MCC2220262.1"/>
    <property type="molecule type" value="Genomic_DNA"/>
</dbReference>
<keyword evidence="18" id="KW-1185">Reference proteome</keyword>
<feature type="active site" evidence="14">
    <location>
        <position position="111"/>
    </location>
</feature>
<evidence type="ECO:0000256" key="5">
    <source>
        <dbReference type="ARBA" id="ARBA00022832"/>
    </source>
</evidence>
<comment type="domain">
    <text evidence="14">The last Arg residue of the ACP-binding site is essential for the weak association between ACP/AcpP and FabH.</text>
</comment>
<dbReference type="Proteomes" id="UP001198200">
    <property type="component" value="Unassembled WGS sequence"/>
</dbReference>
<proteinExistence type="inferred from homology"/>
<dbReference type="Pfam" id="PF08541">
    <property type="entry name" value="ACP_syn_III_C"/>
    <property type="match status" value="1"/>
</dbReference>
<comment type="catalytic activity">
    <reaction evidence="12">
        <text>2-methylpropanoyl-CoA + malonyl-[ACP] + H(+) = 4-methyl-3-oxopentanoyl-[ACP] + CO2 + CoA</text>
        <dbReference type="Rhea" id="RHEA:42268"/>
        <dbReference type="Rhea" id="RHEA-COMP:9623"/>
        <dbReference type="Rhea" id="RHEA-COMP:9940"/>
        <dbReference type="ChEBI" id="CHEBI:15378"/>
        <dbReference type="ChEBI" id="CHEBI:16526"/>
        <dbReference type="ChEBI" id="CHEBI:57287"/>
        <dbReference type="ChEBI" id="CHEBI:57338"/>
        <dbReference type="ChEBI" id="CHEBI:78449"/>
        <dbReference type="ChEBI" id="CHEBI:78820"/>
        <dbReference type="EC" id="2.3.1.300"/>
    </reaction>
    <physiologicalReaction direction="left-to-right" evidence="12">
        <dbReference type="Rhea" id="RHEA:42269"/>
    </physiologicalReaction>
</comment>
<feature type="domain" description="Beta-ketoacyl-[acyl-carrier-protein] synthase III N-terminal" evidence="16">
    <location>
        <begin position="105"/>
        <end position="173"/>
    </location>
</feature>
<evidence type="ECO:0000313" key="17">
    <source>
        <dbReference type="EMBL" id="MCC2220262.1"/>
    </source>
</evidence>
<evidence type="ECO:0000256" key="13">
    <source>
        <dbReference type="ARBA" id="ARBA00052985"/>
    </source>
</evidence>
<evidence type="ECO:0000256" key="8">
    <source>
        <dbReference type="ARBA" id="ARBA00023268"/>
    </source>
</evidence>
<protein>
    <recommendedName>
        <fullName evidence="14">Beta-ketoacyl-[acyl-carrier-protein] synthase III</fullName>
        <shortName evidence="14">Beta-ketoacyl-ACP synthase III</shortName>
        <shortName evidence="14">KAS III</shortName>
        <ecNumber evidence="14">2.3.1.180</ecNumber>
    </recommendedName>
    <alternativeName>
        <fullName evidence="14">3-oxoacyl-[acyl-carrier-protein] synthase 3</fullName>
    </alternativeName>
    <alternativeName>
        <fullName evidence="14">3-oxoacyl-[acyl-carrier-protein] synthase III</fullName>
    </alternativeName>
</protein>
<dbReference type="Gene3D" id="3.40.47.10">
    <property type="match status" value="1"/>
</dbReference>
<reference evidence="17 18" key="1">
    <citation type="submission" date="2021-10" db="EMBL/GenBank/DDBJ databases">
        <title>Anaerobic single-cell dispensing facilitates the cultivation of human gut bacteria.</title>
        <authorList>
            <person name="Afrizal A."/>
        </authorList>
    </citation>
    <scope>NUCLEOTIDE SEQUENCE [LARGE SCALE GENOMIC DNA]</scope>
    <source>
        <strain evidence="17 18">CLA-AA-H224</strain>
    </source>
</reference>
<dbReference type="CDD" id="cd00830">
    <property type="entry name" value="KAS_III"/>
    <property type="match status" value="1"/>
</dbReference>
<sequence length="328" mass="36065">MTGTIIGTGACAASHVMENDDLAQFVDTSDAWITERTGIKRRHIAENETVSSLAVCAAKRALLDAEILADEIGLIIVSTMTPESIMPSTACLVQAAIGASNALCFDLNAACSGFVSAFVTARTYLESKIVRYALVIGSEVLSNVVDWQDRGSCILFGDGAGAVILEASKNDSWVPVLHADGRQSQALTLKSRHDANWLFEKEHPDLFKRDYFISMDGRAIFQFAVRKVPEVIDELLENNNLKKEEIAYYLLHQANRRIVEAVAKRMDQPIEKFPMNLDEYGNTSSASIPILLDEMNQKKLLHDGDKIIIAGFGGGLTWGADVITWRKK</sequence>
<feature type="active site" evidence="14">
    <location>
        <position position="252"/>
    </location>
</feature>
<dbReference type="EC" id="2.3.1.180" evidence="14"/>
<comment type="subcellular location">
    <subcellularLocation>
        <location evidence="14">Cytoplasm</location>
    </subcellularLocation>
</comment>
<evidence type="ECO:0000256" key="12">
    <source>
        <dbReference type="ARBA" id="ARBA00052467"/>
    </source>
</evidence>
<keyword evidence="8 14" id="KW-0511">Multifunctional enzyme</keyword>
<dbReference type="PANTHER" id="PTHR43091">
    <property type="entry name" value="3-OXOACYL-[ACYL-CARRIER-PROTEIN] SYNTHASE"/>
    <property type="match status" value="1"/>
</dbReference>
<evidence type="ECO:0000256" key="7">
    <source>
        <dbReference type="ARBA" id="ARBA00023160"/>
    </source>
</evidence>
<feature type="active site" evidence="14">
    <location>
        <position position="282"/>
    </location>
</feature>
<organism evidence="17 18">
    <name type="scientific">Anthropogastromicrobium aceti</name>
    <dbReference type="NCBI Taxonomy" id="2981768"/>
    <lineage>
        <taxon>Bacteria</taxon>
        <taxon>Bacillati</taxon>
        <taxon>Bacillota</taxon>
        <taxon>Clostridia</taxon>
        <taxon>Lachnospirales</taxon>
        <taxon>Lachnospiraceae</taxon>
        <taxon>Anthropogastromicrobium</taxon>
    </lineage>
</organism>
<dbReference type="InterPro" id="IPR004655">
    <property type="entry name" value="FabH"/>
</dbReference>
<comment type="function">
    <text evidence="14">Catalyzes the condensation reaction of fatty acid synthesis by the addition to an acyl acceptor of two carbons from malonyl-ACP. Catalyzes the first condensation reaction which initiates fatty acid synthesis and may therefore play a role in governing the total rate of fatty acid production. Possesses both acetoacetyl-ACP synthase and acetyl transacylase activities. Its substrate specificity determines the biosynthesis of branched-chain and/or straight-chain of fatty acids.</text>
</comment>
<dbReference type="AlphaFoldDB" id="A0AAE3E2P8"/>
<name>A0AAE3E2P8_9FIRM</name>
<dbReference type="RefSeq" id="WP_308730958.1">
    <property type="nucleotide sequence ID" value="NZ_JAJEQN010000002.1"/>
</dbReference>
<comment type="similarity">
    <text evidence="2 14">Belongs to the thiolase-like superfamily. FabH family.</text>
</comment>
<evidence type="ECO:0000256" key="14">
    <source>
        <dbReference type="HAMAP-Rule" id="MF_01815"/>
    </source>
</evidence>